<keyword evidence="3" id="KW-1185">Reference proteome</keyword>
<evidence type="ECO:0000256" key="1">
    <source>
        <dbReference type="SAM" id="SignalP"/>
    </source>
</evidence>
<feature type="chain" id="PRO_5045169069" evidence="1">
    <location>
        <begin position="22"/>
        <end position="196"/>
    </location>
</feature>
<feature type="signal peptide" evidence="1">
    <location>
        <begin position="1"/>
        <end position="21"/>
    </location>
</feature>
<evidence type="ECO:0000313" key="3">
    <source>
        <dbReference type="Proteomes" id="UP001430374"/>
    </source>
</evidence>
<comment type="caution">
    <text evidence="2">The sequence shown here is derived from an EMBL/GenBank/DDBJ whole genome shotgun (WGS) entry which is preliminary data.</text>
</comment>
<proteinExistence type="predicted"/>
<accession>A0ABS9CAC4</accession>
<reference evidence="2" key="1">
    <citation type="submission" date="2021-08" db="EMBL/GenBank/DDBJ databases">
        <title>Complete genome sequence of Chryseobacterium sp strain PS-8.</title>
        <authorList>
            <person name="Das S.K."/>
        </authorList>
    </citation>
    <scope>NUCLEOTIDE SEQUENCE</scope>
    <source>
        <strain evidence="2">PS-8</strain>
    </source>
</reference>
<gene>
    <name evidence="2" type="ORF">H9Q08_19845</name>
</gene>
<sequence>MKKKVFILLLVTLSISTFSQVAIGKSAITKLSDNVTSNPGISLEFGPDTTEKKGIVLPWVTGTSNSLPFITGYTGSYPVVDGTIVYDISDHKVKYKKAGTWFDLSVDTNGMADTALQDSKVELLTAKVAIGTNGIVQADTTPGILVLTDTDKAMILPKVALPHLNIKNPAAGMMVYDTTNRQLAVFNGTNWSFWKP</sequence>
<keyword evidence="1" id="KW-0732">Signal</keyword>
<dbReference type="Proteomes" id="UP001430374">
    <property type="component" value="Unassembled WGS sequence"/>
</dbReference>
<name>A0ABS9CAC4_9FLAO</name>
<evidence type="ECO:0000313" key="2">
    <source>
        <dbReference type="EMBL" id="MCF2221523.1"/>
    </source>
</evidence>
<organism evidence="2 3">
    <name type="scientific">Chryseobacterium indicum</name>
    <dbReference type="NCBI Taxonomy" id="2766954"/>
    <lineage>
        <taxon>Bacteria</taxon>
        <taxon>Pseudomonadati</taxon>
        <taxon>Bacteroidota</taxon>
        <taxon>Flavobacteriia</taxon>
        <taxon>Flavobacteriales</taxon>
        <taxon>Weeksellaceae</taxon>
        <taxon>Chryseobacterium group</taxon>
        <taxon>Chryseobacterium</taxon>
    </lineage>
</organism>
<protein>
    <submittedName>
        <fullName evidence="2">Uncharacterized protein</fullName>
    </submittedName>
</protein>
<dbReference type="EMBL" id="JACSGT010000003">
    <property type="protein sequence ID" value="MCF2221523.1"/>
    <property type="molecule type" value="Genomic_DNA"/>
</dbReference>
<dbReference type="RefSeq" id="WP_235132811.1">
    <property type="nucleotide sequence ID" value="NZ_JACSGT010000003.1"/>
</dbReference>